<dbReference type="EMBL" id="BAABIS010000001">
    <property type="protein sequence ID" value="GAA4874942.1"/>
    <property type="molecule type" value="Genomic_DNA"/>
</dbReference>
<comment type="caution">
    <text evidence="1">The sequence shown here is derived from an EMBL/GenBank/DDBJ whole genome shotgun (WGS) entry which is preliminary data.</text>
</comment>
<dbReference type="Proteomes" id="UP001501752">
    <property type="component" value="Unassembled WGS sequence"/>
</dbReference>
<evidence type="ECO:0000313" key="1">
    <source>
        <dbReference type="EMBL" id="GAA4874942.1"/>
    </source>
</evidence>
<dbReference type="InterPro" id="IPR011008">
    <property type="entry name" value="Dimeric_a/b-barrel"/>
</dbReference>
<name>A0ABP9ECZ2_9ACTN</name>
<dbReference type="SUPFAM" id="SSF54909">
    <property type="entry name" value="Dimeric alpha+beta barrel"/>
    <property type="match status" value="1"/>
</dbReference>
<proteinExistence type="predicted"/>
<protein>
    <recommendedName>
        <fullName evidence="3">ABM domain-containing protein</fullName>
    </recommendedName>
</protein>
<accession>A0ABP9ECZ2</accession>
<evidence type="ECO:0000313" key="2">
    <source>
        <dbReference type="Proteomes" id="UP001501752"/>
    </source>
</evidence>
<dbReference type="RefSeq" id="WP_345700262.1">
    <property type="nucleotide sequence ID" value="NZ_BAABIS010000001.1"/>
</dbReference>
<gene>
    <name evidence="1" type="ORF">GCM10023235_62720</name>
</gene>
<reference evidence="2" key="1">
    <citation type="journal article" date="2019" name="Int. J. Syst. Evol. Microbiol.">
        <title>The Global Catalogue of Microorganisms (GCM) 10K type strain sequencing project: providing services to taxonomists for standard genome sequencing and annotation.</title>
        <authorList>
            <consortium name="The Broad Institute Genomics Platform"/>
            <consortium name="The Broad Institute Genome Sequencing Center for Infectious Disease"/>
            <person name="Wu L."/>
            <person name="Ma J."/>
        </authorList>
    </citation>
    <scope>NUCLEOTIDE SEQUENCE [LARGE SCALE GENOMIC DNA]</scope>
    <source>
        <strain evidence="2">JCM 13006</strain>
    </source>
</reference>
<sequence length="201" mass="21564">MYVRTIYLTGDPARVDRTVERIKDDAVGLLTEQDGYRGASIFVDRTVGTILLGSWWETREAEQASLTAMKGWREDVLGAFGGTATVDVWEAAVARRGDPVEGGAFRLVRLEFEPGSGADRLAASFEATAVKGLEALDGFIGGALLVDRDKGTGSVGVIFRDRAALDASRGPQALLRAKAAEAAGVRVRSIEEFDVALLHRP</sequence>
<keyword evidence="2" id="KW-1185">Reference proteome</keyword>
<organism evidence="1 2">
    <name type="scientific">Kitasatospora terrestris</name>
    <dbReference type="NCBI Taxonomy" id="258051"/>
    <lineage>
        <taxon>Bacteria</taxon>
        <taxon>Bacillati</taxon>
        <taxon>Actinomycetota</taxon>
        <taxon>Actinomycetes</taxon>
        <taxon>Kitasatosporales</taxon>
        <taxon>Streptomycetaceae</taxon>
        <taxon>Kitasatospora</taxon>
    </lineage>
</organism>
<evidence type="ECO:0008006" key="3">
    <source>
        <dbReference type="Google" id="ProtNLM"/>
    </source>
</evidence>